<gene>
    <name evidence="1" type="ORF">ASUL_07409</name>
</gene>
<evidence type="ECO:0000313" key="1">
    <source>
        <dbReference type="EMBL" id="EWG06782.1"/>
    </source>
</evidence>
<sequence length="171" mass="19289">MAFIYCGIDLAVRRKTAVGVMEGREVSVNFVKDDEEIVELCKDSRVSAIDSPLSPSRGFRHVDREMLRRGLKVLPPSFMESLVVRALRLSKHLRLIETHPTSSEKLMGLDWRSFTTSKDEFDAVICSLTAFFYDMGKALKISADDGEIYLIDFKVGLSKRGGKYVLEEGAY</sequence>
<name>W7KVX5_9CREN</name>
<evidence type="ECO:0008006" key="3">
    <source>
        <dbReference type="Google" id="ProtNLM"/>
    </source>
</evidence>
<dbReference type="InterPro" id="IPR018036">
    <property type="entry name" value="DUF429_subgr"/>
</dbReference>
<comment type="caution">
    <text evidence="1">The sequence shown here is derived from an EMBL/GenBank/DDBJ whole genome shotgun (WGS) entry which is preliminary data.</text>
</comment>
<proteinExistence type="predicted"/>
<accession>W7KVX5</accession>
<protein>
    <recommendedName>
        <fullName evidence="3">DUF429 domain-containing protein</fullName>
    </recommendedName>
</protein>
<dbReference type="Proteomes" id="UP000054284">
    <property type="component" value="Unassembled WGS sequence"/>
</dbReference>
<reference evidence="1 2" key="1">
    <citation type="journal article" date="2014" name="Genome Announc.">
        <title>Draft Genome Sequence of the Sulfolobales Archaeon AZ1, Obtained through Metagenomic Analysis of a Mexican Hot Spring.</title>
        <authorList>
            <person name="Servin-Garciduenas L.E."/>
            <person name="Martinez-Romero E."/>
        </authorList>
    </citation>
    <scope>NUCLEOTIDE SEQUENCE [LARGE SCALE GENOMIC DNA]</scope>
    <source>
        <strain evidence="1">AZ1-illumnia</strain>
    </source>
</reference>
<evidence type="ECO:0000313" key="2">
    <source>
        <dbReference type="Proteomes" id="UP000054284"/>
    </source>
</evidence>
<dbReference type="PATRIC" id="fig|1326980.6.peg.1470"/>
<dbReference type="PIRSF" id="PIRSF024051">
    <property type="entry name" value="DUF429"/>
    <property type="match status" value="1"/>
</dbReference>
<dbReference type="AlphaFoldDB" id="W7KVX5"/>
<dbReference type="EMBL" id="ASRH01000007">
    <property type="protein sequence ID" value="EWG06782.1"/>
    <property type="molecule type" value="Genomic_DNA"/>
</dbReference>
<keyword evidence="2" id="KW-1185">Reference proteome</keyword>
<organism evidence="1 2">
    <name type="scientific">Candidatus Aramenus sulfurataquae</name>
    <dbReference type="NCBI Taxonomy" id="1326980"/>
    <lineage>
        <taxon>Archaea</taxon>
        <taxon>Thermoproteota</taxon>
        <taxon>Thermoprotei</taxon>
        <taxon>Sulfolobales</taxon>
        <taxon>Sulfolobaceae</taxon>
        <taxon>Candidatus Aramenus</taxon>
    </lineage>
</organism>